<reference evidence="1" key="1">
    <citation type="submission" date="2020-10" db="EMBL/GenBank/DDBJ databases">
        <title>Taxonomic study of unclassified bacteria belonging to the class Ktedonobacteria.</title>
        <authorList>
            <person name="Yabe S."/>
            <person name="Wang C.M."/>
            <person name="Zheng Y."/>
            <person name="Sakai Y."/>
            <person name="Cavaletti L."/>
            <person name="Monciardini P."/>
            <person name="Donadio S."/>
        </authorList>
    </citation>
    <scope>NUCLEOTIDE SEQUENCE</scope>
    <source>
        <strain evidence="1">SOSP1-1</strain>
    </source>
</reference>
<dbReference type="EMBL" id="BNJF01000004">
    <property type="protein sequence ID" value="GHO49227.1"/>
    <property type="molecule type" value="Genomic_DNA"/>
</dbReference>
<gene>
    <name evidence="1" type="ORF">KSX_73900</name>
</gene>
<sequence length="113" mass="12414">MSTIYYPDGREEEVQPANGTDFSVQELTNIVGGHLEFINTRDGRLRIIDEHGKSNQKPYNAKATALADISSANERAQAIADFQKLSIRVIGSQDMAEDFIVGTALVCGQKEVK</sequence>
<organism evidence="1 2">
    <name type="scientific">Ktedonospora formicarum</name>
    <dbReference type="NCBI Taxonomy" id="2778364"/>
    <lineage>
        <taxon>Bacteria</taxon>
        <taxon>Bacillati</taxon>
        <taxon>Chloroflexota</taxon>
        <taxon>Ktedonobacteria</taxon>
        <taxon>Ktedonobacterales</taxon>
        <taxon>Ktedonobacteraceae</taxon>
        <taxon>Ktedonospora</taxon>
    </lineage>
</organism>
<protein>
    <submittedName>
        <fullName evidence="1">Uncharacterized protein</fullName>
    </submittedName>
</protein>
<keyword evidence="2" id="KW-1185">Reference proteome</keyword>
<name>A0A8J3MUD7_9CHLR</name>
<evidence type="ECO:0000313" key="2">
    <source>
        <dbReference type="Proteomes" id="UP000612362"/>
    </source>
</evidence>
<evidence type="ECO:0000313" key="1">
    <source>
        <dbReference type="EMBL" id="GHO49227.1"/>
    </source>
</evidence>
<dbReference type="Proteomes" id="UP000612362">
    <property type="component" value="Unassembled WGS sequence"/>
</dbReference>
<accession>A0A8J3MUD7</accession>
<comment type="caution">
    <text evidence="1">The sequence shown here is derived from an EMBL/GenBank/DDBJ whole genome shotgun (WGS) entry which is preliminary data.</text>
</comment>
<dbReference type="RefSeq" id="WP_220198332.1">
    <property type="nucleotide sequence ID" value="NZ_BNJF01000004.1"/>
</dbReference>
<proteinExistence type="predicted"/>
<dbReference type="AlphaFoldDB" id="A0A8J3MUD7"/>